<dbReference type="GO" id="GO:0005886">
    <property type="term" value="C:plasma membrane"/>
    <property type="evidence" value="ECO:0007669"/>
    <property type="project" value="UniProtKB-SubCell"/>
</dbReference>
<dbReference type="Pfam" id="PF02518">
    <property type="entry name" value="HATPase_c"/>
    <property type="match status" value="2"/>
</dbReference>
<dbReference type="InterPro" id="IPR005467">
    <property type="entry name" value="His_kinase_dom"/>
</dbReference>
<reference evidence="14 15" key="1">
    <citation type="submission" date="2018-01" db="EMBL/GenBank/DDBJ databases">
        <title>Whole genome analyses suggest that Burkholderia sensu lato contains two further novel genera in the rhizoxinica-symbiotica group Mycetohabitans gen. nov., and Trinickia gen. nov.: implications for the evolution of diazotrophy and nodulation in the Burkholderiaceae.</title>
        <authorList>
            <person name="Estrada-de los Santos P."/>
            <person name="Palmer M."/>
            <person name="Chavez-Ramirez B."/>
            <person name="Beukes C."/>
            <person name="Steenkamp E.T."/>
            <person name="Hirsch A.M."/>
            <person name="Manyaka P."/>
            <person name="Maluk M."/>
            <person name="Lafos M."/>
            <person name="Crook M."/>
            <person name="Gross E."/>
            <person name="Simon M.F."/>
            <person name="Bueno dos Reis Junior F."/>
            <person name="Poole P.S."/>
            <person name="Venter S.N."/>
            <person name="James E.K."/>
        </authorList>
    </citation>
    <scope>NUCLEOTIDE SEQUENCE [LARGE SCALE GENOMIC DNA]</scope>
    <source>
        <strain evidence="14 15">JPY 581</strain>
    </source>
</reference>
<dbReference type="PROSITE" id="PS50109">
    <property type="entry name" value="HIS_KIN"/>
    <property type="match status" value="2"/>
</dbReference>
<sequence length="1311" mass="143994">MLPLQRKGIAGVFAAGGNRWSQNMKQSVASTVDGLGGTFLAGGEMGERIRAFDWSQTPVGAIEAWSPALRTTVRIMLANRFPHILWWGPEYIQFYNDAYRPIPGKKHPAQALGRPASECWQEIWHIIGPLIDRPFRGGPATWDDDIFLEINRYGFVEESHFTIAYSPVPDDTAPGGIGGVLATVHEITEQVVGERRIRALRDLAARGSDAKTVHEACAIAARTMGAYDKDLPFVLLYILDPGSGSATLAGAAGIVEGDDVARSRIDLEAPAGELWPVHTAMQSDGIQVVEHLAERFAAVPPGPWSDPPEKAVVIPIPSSAAHEPVGFMVTGISSRLKWDEHYRDFLSLVVTQIATAIANARAYEVEKQRAEALAKLNRAKTAFLSNVSHEFRTPLTLMLGPIEDLLSRAAAELSPGTTAQLEIVNRNGLRLLRLVNSLLDFSRIEAGRMQAIYEPTDLAAYTADLASVFRSACERAGLKLRVDCPPLATTVSVDRGMWEKIVLNLISNAFKFTFEGEIVVTLRQLENVAELHVRDTGTGIPADELPHLFERFHRIENARGRTYEGSGIGLALTKELVKLHGGEIRVESRVGDGSTFVVTVPIGRPRSLPDPIDNAPAQPGAGKGARPFVEEALGWLPDNARSRNSVAPVSALSPSVIASANRTDKRERPRVLAADDNADMREYLTHLLAEHYEIEVVPDGAEALAVARARPPDLVLTDVMMPKLDGFGLLRALRTDPKTARLPVIMLSARAGEESRIEGMEAGADDYLIKPFSARELIARVGAHLQISRLRLETDEVLRQRAAQFKTLLDQAPLGVYLVDSDFRIREVNPVALPVFGNIPGGVIGRDFDEILRILWGTAYADEVVGIFRHTLATGEPFVMPERAEFRIDRGVWEYYEWRINRIPLPDGRQGVVCYFRDISEQVITRKMLEENREALKIAARQKDDFLAMLAHELRGPLAPLANTLEILRRSNGNEASVRRAASTIERQLTQLVRLVDDLLDASRISRDKLQLRKEIVELEPIVRQAIETCRPSINRFQHALTVTLPSEPVYLNADPARLVQVLVNLLNNACKYTEQGGQIWLTAARQGGDLIIRLKDSGVGISSDELPKVFELFVQVDRSLERAQGGLGIGLALVKRLVEMHGGTVAAVSDGPGRGSEFVVRLPALALEDHSYEGSAQTSEEAQPKRCILVVDDDPDSAASLAVLLELTGNVTYTAGDGIEAVREAQRLRPDVILLDIGLPKFNGYEAARLIRETEWGRDVMLIALTGWGQDDAVQKSKDAGFDAHIVKPAKYAELMLLLSKLSKDGETAS</sequence>
<feature type="domain" description="Response regulatory" evidence="12">
    <location>
        <begin position="670"/>
        <end position="785"/>
    </location>
</feature>
<evidence type="ECO:0000256" key="8">
    <source>
        <dbReference type="ARBA" id="ARBA00022840"/>
    </source>
</evidence>
<dbReference type="STRING" id="863227.GCA_000373005_02520"/>
<dbReference type="Gene3D" id="3.30.450.40">
    <property type="match status" value="1"/>
</dbReference>
<dbReference type="GO" id="GO:0000155">
    <property type="term" value="F:phosphorelay sensor kinase activity"/>
    <property type="evidence" value="ECO:0007669"/>
    <property type="project" value="InterPro"/>
</dbReference>
<proteinExistence type="predicted"/>
<feature type="domain" description="PAS" evidence="13">
    <location>
        <begin position="801"/>
        <end position="855"/>
    </location>
</feature>
<dbReference type="InterPro" id="IPR035965">
    <property type="entry name" value="PAS-like_dom_sf"/>
</dbReference>
<dbReference type="Pfam" id="PF00512">
    <property type="entry name" value="HisKA"/>
    <property type="match status" value="2"/>
</dbReference>
<evidence type="ECO:0000259" key="11">
    <source>
        <dbReference type="PROSITE" id="PS50109"/>
    </source>
</evidence>
<dbReference type="FunFam" id="3.30.565.10:FF:000037">
    <property type="entry name" value="Hybrid sensor histidine kinase/response regulator"/>
    <property type="match status" value="1"/>
</dbReference>
<evidence type="ECO:0000256" key="1">
    <source>
        <dbReference type="ARBA" id="ARBA00000085"/>
    </source>
</evidence>
<feature type="domain" description="Histidine kinase" evidence="11">
    <location>
        <begin position="386"/>
        <end position="604"/>
    </location>
</feature>
<keyword evidence="6" id="KW-0547">Nucleotide-binding</keyword>
<dbReference type="CDD" id="cd17580">
    <property type="entry name" value="REC_2_DhkD-like"/>
    <property type="match status" value="1"/>
</dbReference>
<dbReference type="InterPro" id="IPR003661">
    <property type="entry name" value="HisK_dim/P_dom"/>
</dbReference>
<dbReference type="InterPro" id="IPR013656">
    <property type="entry name" value="PAS_4"/>
</dbReference>
<dbReference type="PROSITE" id="PS50112">
    <property type="entry name" value="PAS"/>
    <property type="match status" value="1"/>
</dbReference>
<evidence type="ECO:0000256" key="2">
    <source>
        <dbReference type="ARBA" id="ARBA00004429"/>
    </source>
</evidence>
<dbReference type="CDD" id="cd00130">
    <property type="entry name" value="PAS"/>
    <property type="match status" value="1"/>
</dbReference>
<evidence type="ECO:0000256" key="6">
    <source>
        <dbReference type="ARBA" id="ARBA00022741"/>
    </source>
</evidence>
<evidence type="ECO:0000256" key="3">
    <source>
        <dbReference type="ARBA" id="ARBA00012438"/>
    </source>
</evidence>
<dbReference type="SUPFAM" id="SSF55785">
    <property type="entry name" value="PYP-like sensor domain (PAS domain)"/>
    <property type="match status" value="1"/>
</dbReference>
<dbReference type="FunFam" id="3.30.565.10:FF:000006">
    <property type="entry name" value="Sensor histidine kinase WalK"/>
    <property type="match status" value="1"/>
</dbReference>
<keyword evidence="5" id="KW-0808">Transferase</keyword>
<dbReference type="Gene3D" id="3.40.50.2300">
    <property type="match status" value="2"/>
</dbReference>
<dbReference type="PRINTS" id="PR00344">
    <property type="entry name" value="BCTRLSENSOR"/>
</dbReference>
<evidence type="ECO:0000313" key="15">
    <source>
        <dbReference type="Proteomes" id="UP000235777"/>
    </source>
</evidence>
<feature type="domain" description="Response regulatory" evidence="12">
    <location>
        <begin position="1188"/>
        <end position="1304"/>
    </location>
</feature>
<protein>
    <recommendedName>
        <fullName evidence="3">histidine kinase</fullName>
        <ecNumber evidence="3">2.7.13.3</ecNumber>
    </recommendedName>
</protein>
<dbReference type="Pfam" id="PF08448">
    <property type="entry name" value="PAS_4"/>
    <property type="match status" value="1"/>
</dbReference>
<dbReference type="CDD" id="cd17574">
    <property type="entry name" value="REC_OmpR"/>
    <property type="match status" value="1"/>
</dbReference>
<dbReference type="PANTHER" id="PTHR43547">
    <property type="entry name" value="TWO-COMPONENT HISTIDINE KINASE"/>
    <property type="match status" value="1"/>
</dbReference>
<dbReference type="PANTHER" id="PTHR43547:SF2">
    <property type="entry name" value="HYBRID SIGNAL TRANSDUCTION HISTIDINE KINASE C"/>
    <property type="match status" value="1"/>
</dbReference>
<evidence type="ECO:0000256" key="4">
    <source>
        <dbReference type="ARBA" id="ARBA00022553"/>
    </source>
</evidence>
<dbReference type="InterPro" id="IPR036890">
    <property type="entry name" value="HATPase_C_sf"/>
</dbReference>
<gene>
    <name evidence="14" type="ORF">C0Z20_00465</name>
</gene>
<dbReference type="InterPro" id="IPR003594">
    <property type="entry name" value="HATPase_dom"/>
</dbReference>
<accession>A0A2N7X9I2</accession>
<feature type="modified residue" description="4-aspartylphosphate" evidence="10">
    <location>
        <position position="718"/>
    </location>
</feature>
<dbReference type="Proteomes" id="UP000235777">
    <property type="component" value="Unassembled WGS sequence"/>
</dbReference>
<dbReference type="SMART" id="SM00387">
    <property type="entry name" value="HATPase_c"/>
    <property type="match status" value="2"/>
</dbReference>
<dbReference type="InterPro" id="IPR029016">
    <property type="entry name" value="GAF-like_dom_sf"/>
</dbReference>
<evidence type="ECO:0000256" key="7">
    <source>
        <dbReference type="ARBA" id="ARBA00022777"/>
    </source>
</evidence>
<dbReference type="NCBIfam" id="TIGR00229">
    <property type="entry name" value="sensory_box"/>
    <property type="match status" value="1"/>
</dbReference>
<dbReference type="SMART" id="SM00388">
    <property type="entry name" value="HisKA"/>
    <property type="match status" value="2"/>
</dbReference>
<organism evidence="14 15">
    <name type="scientific">Trinickia symbiotica</name>
    <dbReference type="NCBI Taxonomy" id="863227"/>
    <lineage>
        <taxon>Bacteria</taxon>
        <taxon>Pseudomonadati</taxon>
        <taxon>Pseudomonadota</taxon>
        <taxon>Betaproteobacteria</taxon>
        <taxon>Burkholderiales</taxon>
        <taxon>Burkholderiaceae</taxon>
        <taxon>Trinickia</taxon>
    </lineage>
</organism>
<keyword evidence="9" id="KW-0902">Two-component regulatory system</keyword>
<feature type="domain" description="Histidine kinase" evidence="11">
    <location>
        <begin position="949"/>
        <end position="1167"/>
    </location>
</feature>
<comment type="catalytic activity">
    <reaction evidence="1">
        <text>ATP + protein L-histidine = ADP + protein N-phospho-L-histidine.</text>
        <dbReference type="EC" id="2.7.13.3"/>
    </reaction>
</comment>
<dbReference type="EC" id="2.7.13.3" evidence="3"/>
<dbReference type="InterPro" id="IPR011006">
    <property type="entry name" value="CheY-like_superfamily"/>
</dbReference>
<name>A0A2N7X9I2_9BURK</name>
<dbReference type="InterPro" id="IPR004358">
    <property type="entry name" value="Sig_transdc_His_kin-like_C"/>
</dbReference>
<dbReference type="SUPFAM" id="SSF55781">
    <property type="entry name" value="GAF domain-like"/>
    <property type="match status" value="1"/>
</dbReference>
<keyword evidence="7" id="KW-0418">Kinase</keyword>
<dbReference type="Gene3D" id="1.10.287.130">
    <property type="match status" value="2"/>
</dbReference>
<dbReference type="SUPFAM" id="SSF55874">
    <property type="entry name" value="ATPase domain of HSP90 chaperone/DNA topoisomerase II/histidine kinase"/>
    <property type="match status" value="2"/>
</dbReference>
<keyword evidence="15" id="KW-1185">Reference proteome</keyword>
<dbReference type="Pfam" id="PF00072">
    <property type="entry name" value="Response_reg"/>
    <property type="match status" value="2"/>
</dbReference>
<dbReference type="FunFam" id="1.10.287.130:FF:000045">
    <property type="entry name" value="Two-component system sensor histidine kinase/response regulator"/>
    <property type="match status" value="1"/>
</dbReference>
<evidence type="ECO:0000256" key="10">
    <source>
        <dbReference type="PROSITE-ProRule" id="PRU00169"/>
    </source>
</evidence>
<dbReference type="InterPro" id="IPR036097">
    <property type="entry name" value="HisK_dim/P_sf"/>
</dbReference>
<dbReference type="CDD" id="cd00082">
    <property type="entry name" value="HisKA"/>
    <property type="match status" value="2"/>
</dbReference>
<feature type="modified residue" description="4-aspartylphosphate" evidence="10">
    <location>
        <position position="1237"/>
    </location>
</feature>
<dbReference type="GO" id="GO:0005524">
    <property type="term" value="F:ATP binding"/>
    <property type="evidence" value="ECO:0007669"/>
    <property type="project" value="UniProtKB-KW"/>
</dbReference>
<keyword evidence="8" id="KW-0067">ATP-binding</keyword>
<evidence type="ECO:0000256" key="9">
    <source>
        <dbReference type="ARBA" id="ARBA00023012"/>
    </source>
</evidence>
<dbReference type="Gene3D" id="3.30.450.20">
    <property type="entry name" value="PAS domain"/>
    <property type="match status" value="2"/>
</dbReference>
<dbReference type="SUPFAM" id="SSF52172">
    <property type="entry name" value="CheY-like"/>
    <property type="match status" value="2"/>
</dbReference>
<keyword evidence="4 10" id="KW-0597">Phosphoprotein</keyword>
<evidence type="ECO:0000259" key="13">
    <source>
        <dbReference type="PROSITE" id="PS50112"/>
    </source>
</evidence>
<dbReference type="Gene3D" id="3.30.565.10">
    <property type="entry name" value="Histidine kinase-like ATPase, C-terminal domain"/>
    <property type="match status" value="2"/>
</dbReference>
<evidence type="ECO:0000259" key="12">
    <source>
        <dbReference type="PROSITE" id="PS50110"/>
    </source>
</evidence>
<dbReference type="InterPro" id="IPR001789">
    <property type="entry name" value="Sig_transdc_resp-reg_receiver"/>
</dbReference>
<dbReference type="CDD" id="cd16922">
    <property type="entry name" value="HATPase_EvgS-ArcB-TorS-like"/>
    <property type="match status" value="1"/>
</dbReference>
<evidence type="ECO:0000313" key="14">
    <source>
        <dbReference type="EMBL" id="PMS38403.1"/>
    </source>
</evidence>
<dbReference type="SMART" id="SM00448">
    <property type="entry name" value="REC"/>
    <property type="match status" value="2"/>
</dbReference>
<evidence type="ECO:0000256" key="5">
    <source>
        <dbReference type="ARBA" id="ARBA00022679"/>
    </source>
</evidence>
<dbReference type="PROSITE" id="PS50110">
    <property type="entry name" value="RESPONSE_REGULATORY"/>
    <property type="match status" value="2"/>
</dbReference>
<dbReference type="SUPFAM" id="SSF47384">
    <property type="entry name" value="Homodimeric domain of signal transducing histidine kinase"/>
    <property type="match status" value="2"/>
</dbReference>
<comment type="caution">
    <text evidence="14">The sequence shown here is derived from an EMBL/GenBank/DDBJ whole genome shotgun (WGS) entry which is preliminary data.</text>
</comment>
<dbReference type="InterPro" id="IPR000014">
    <property type="entry name" value="PAS"/>
</dbReference>
<comment type="subcellular location">
    <subcellularLocation>
        <location evidence="2">Cell inner membrane</location>
        <topology evidence="2">Multi-pass membrane protein</topology>
    </subcellularLocation>
</comment>
<dbReference type="EMBL" id="PNYC01000001">
    <property type="protein sequence ID" value="PMS38403.1"/>
    <property type="molecule type" value="Genomic_DNA"/>
</dbReference>